<protein>
    <recommendedName>
        <fullName evidence="6">Carboxypeptidase</fullName>
        <ecNumber evidence="6">3.4.16.-</ecNumber>
    </recommendedName>
</protein>
<dbReference type="Gene3D" id="3.40.50.1820">
    <property type="entry name" value="alpha/beta hydrolase"/>
    <property type="match status" value="1"/>
</dbReference>
<dbReference type="PRINTS" id="PR00724">
    <property type="entry name" value="CRBOXYPTASEC"/>
</dbReference>
<dbReference type="PROSITE" id="PS00131">
    <property type="entry name" value="CARBOXYPEPT_SER_SER"/>
    <property type="match status" value="1"/>
</dbReference>
<reference evidence="7 8" key="1">
    <citation type="submission" date="2024-02" db="EMBL/GenBank/DDBJ databases">
        <title>A draft genome for the cacao thread blight pathogen Marasmius crinis-equi.</title>
        <authorList>
            <person name="Cohen S.P."/>
            <person name="Baruah I.K."/>
            <person name="Amoako-Attah I."/>
            <person name="Bukari Y."/>
            <person name="Meinhardt L.W."/>
            <person name="Bailey B.A."/>
        </authorList>
    </citation>
    <scope>NUCLEOTIDE SEQUENCE [LARGE SCALE GENOMIC DNA]</scope>
    <source>
        <strain evidence="7 8">GH-76</strain>
    </source>
</reference>
<evidence type="ECO:0000256" key="3">
    <source>
        <dbReference type="ARBA" id="ARBA00022670"/>
    </source>
</evidence>
<evidence type="ECO:0000256" key="6">
    <source>
        <dbReference type="RuleBase" id="RU361156"/>
    </source>
</evidence>
<dbReference type="PANTHER" id="PTHR11802:SF479">
    <property type="entry name" value="CARBOXYPEPTIDASE"/>
    <property type="match status" value="1"/>
</dbReference>
<keyword evidence="5" id="KW-0325">Glycoprotein</keyword>
<name>A0ABR3FBR5_9AGAR</name>
<evidence type="ECO:0000256" key="4">
    <source>
        <dbReference type="ARBA" id="ARBA00022801"/>
    </source>
</evidence>
<feature type="signal peptide" evidence="6">
    <location>
        <begin position="1"/>
        <end position="21"/>
    </location>
</feature>
<dbReference type="EMBL" id="JBAHYK010000586">
    <property type="protein sequence ID" value="KAL0572767.1"/>
    <property type="molecule type" value="Genomic_DNA"/>
</dbReference>
<keyword evidence="8" id="KW-1185">Reference proteome</keyword>
<comment type="similarity">
    <text evidence="1 6">Belongs to the peptidase S10 family.</text>
</comment>
<gene>
    <name evidence="7" type="ORF">V5O48_009200</name>
</gene>
<organism evidence="7 8">
    <name type="scientific">Marasmius crinis-equi</name>
    <dbReference type="NCBI Taxonomy" id="585013"/>
    <lineage>
        <taxon>Eukaryota</taxon>
        <taxon>Fungi</taxon>
        <taxon>Dikarya</taxon>
        <taxon>Basidiomycota</taxon>
        <taxon>Agaricomycotina</taxon>
        <taxon>Agaricomycetes</taxon>
        <taxon>Agaricomycetidae</taxon>
        <taxon>Agaricales</taxon>
        <taxon>Marasmiineae</taxon>
        <taxon>Marasmiaceae</taxon>
        <taxon>Marasmius</taxon>
    </lineage>
</organism>
<comment type="caution">
    <text evidence="7">The sequence shown here is derived from an EMBL/GenBank/DDBJ whole genome shotgun (WGS) entry which is preliminary data.</text>
</comment>
<keyword evidence="6" id="KW-0732">Signal</keyword>
<evidence type="ECO:0000256" key="2">
    <source>
        <dbReference type="ARBA" id="ARBA00022645"/>
    </source>
</evidence>
<evidence type="ECO:0000313" key="7">
    <source>
        <dbReference type="EMBL" id="KAL0572767.1"/>
    </source>
</evidence>
<proteinExistence type="inferred from homology"/>
<keyword evidence="4 6" id="KW-0378">Hydrolase</keyword>
<dbReference type="InterPro" id="IPR029058">
    <property type="entry name" value="AB_hydrolase_fold"/>
</dbReference>
<keyword evidence="3 6" id="KW-0645">Protease</keyword>
<feature type="chain" id="PRO_5044995055" description="Carboxypeptidase" evidence="6">
    <location>
        <begin position="22"/>
        <end position="653"/>
    </location>
</feature>
<dbReference type="EC" id="3.4.16.-" evidence="6"/>
<dbReference type="Pfam" id="PF00450">
    <property type="entry name" value="Peptidase_S10"/>
    <property type="match status" value="1"/>
</dbReference>
<keyword evidence="2 6" id="KW-0121">Carboxypeptidase</keyword>
<evidence type="ECO:0000313" key="8">
    <source>
        <dbReference type="Proteomes" id="UP001465976"/>
    </source>
</evidence>
<evidence type="ECO:0000256" key="5">
    <source>
        <dbReference type="ARBA" id="ARBA00023180"/>
    </source>
</evidence>
<evidence type="ECO:0000256" key="1">
    <source>
        <dbReference type="ARBA" id="ARBA00009431"/>
    </source>
</evidence>
<dbReference type="SUPFAM" id="SSF53474">
    <property type="entry name" value="alpha/beta-Hydrolases"/>
    <property type="match status" value="1"/>
</dbReference>
<sequence>MRPVLSSLVLSILQALCVAGAAQLPSSSPHDYPGLPSAPLGPEWQSYFEVTQPLPNITFTLNRNFAGNLPVDRAGHPNNTLFFWGIEKTQGSLTSPAGPQGDSPAPWGIWLNGGPGSSSMAGFLYENGPVRIGNDGGASENKHSWHHVADYFWIDQPVGTGYATADAGGYVADEDQIGQDFMGFLGNLVKVFPNLAGRPLYLTGESYAGTYIPYILKAYFGMPNPPVKIGKIAIGDGSMTTDTVFQLVPSIKVIETFPQLINYDVEVYKYFKEQSRLCGFDLNLTYPQNGHFPTIQLQLPTARDIVFMASQKKSAKSFKTLLAAKVAERSEELKVRRGGSRLIRREIENAKREWLQSKRDLAGRPNGTIDPWYGCVILEEYMDYAVNFTYPWNEGLFDVYDAQSALSPYAPMDPSVWLNDPQTRAAIHAPTDKDWAIGFEFPFGEKGFEDPSVEPMAFLSELATNATAKNVSVVFYSGNNDALIPHFGTEIAIQNTTFGGIQGFTKKPATPWYDDDGKFAGIVHQERGWTYALFDGASHLVPQSRPAQALTFAREFLFGSNQTGLVLPDGTVVGGEDPNLLASDILPGGPEAFTGPGVTQGTVVFPTATRDAWNSFVTSEAKLAAATNGGGGGRTQTPALFVTMVVALLLAAL</sequence>
<dbReference type="PANTHER" id="PTHR11802">
    <property type="entry name" value="SERINE PROTEASE FAMILY S10 SERINE CARBOXYPEPTIDASE"/>
    <property type="match status" value="1"/>
</dbReference>
<accession>A0ABR3FBR5</accession>
<dbReference type="InterPro" id="IPR018202">
    <property type="entry name" value="Ser_caboxypep_ser_AS"/>
</dbReference>
<dbReference type="Proteomes" id="UP001465976">
    <property type="component" value="Unassembled WGS sequence"/>
</dbReference>
<dbReference type="InterPro" id="IPR001563">
    <property type="entry name" value="Peptidase_S10"/>
</dbReference>